<dbReference type="Gene3D" id="3.90.550.10">
    <property type="entry name" value="Spore Coat Polysaccharide Biosynthesis Protein SpsA, Chain A"/>
    <property type="match status" value="1"/>
</dbReference>
<dbReference type="InterPro" id="IPR029044">
    <property type="entry name" value="Nucleotide-diphossugar_trans"/>
</dbReference>
<keyword evidence="2" id="KW-0808">Transferase</keyword>
<dbReference type="Proteomes" id="UP000283522">
    <property type="component" value="Unassembled WGS sequence"/>
</dbReference>
<name>A0A418PP10_9BACT</name>
<evidence type="ECO:0000259" key="1">
    <source>
        <dbReference type="Pfam" id="PF10111"/>
    </source>
</evidence>
<dbReference type="SUPFAM" id="SSF53448">
    <property type="entry name" value="Nucleotide-diphospho-sugar transferases"/>
    <property type="match status" value="1"/>
</dbReference>
<proteinExistence type="predicted"/>
<keyword evidence="3" id="KW-1185">Reference proteome</keyword>
<dbReference type="PANTHER" id="PTHR43685">
    <property type="entry name" value="GLYCOSYLTRANSFERASE"/>
    <property type="match status" value="1"/>
</dbReference>
<dbReference type="OrthoDB" id="396512at2"/>
<dbReference type="Pfam" id="PF10111">
    <property type="entry name" value="Glyco_tranf_2_2"/>
    <property type="match status" value="1"/>
</dbReference>
<gene>
    <name evidence="2" type="ORF">D0X99_15615</name>
</gene>
<dbReference type="PANTHER" id="PTHR43685:SF11">
    <property type="entry name" value="GLYCOSYLTRANSFERASE TAGX-RELATED"/>
    <property type="match status" value="1"/>
</dbReference>
<comment type="caution">
    <text evidence="2">The sequence shown here is derived from an EMBL/GenBank/DDBJ whole genome shotgun (WGS) entry which is preliminary data.</text>
</comment>
<evidence type="ECO:0000313" key="2">
    <source>
        <dbReference type="EMBL" id="RIW13668.1"/>
    </source>
</evidence>
<evidence type="ECO:0000313" key="3">
    <source>
        <dbReference type="Proteomes" id="UP000283522"/>
    </source>
</evidence>
<dbReference type="EMBL" id="QXML01000008">
    <property type="protein sequence ID" value="RIW13668.1"/>
    <property type="molecule type" value="Genomic_DNA"/>
</dbReference>
<sequence>MEVADRITVICIAYNHEKWIEQTLESVLLQDYYAKELIVVDNGSTDETAEKIQNWINNSSGKLSVQAFFQKETKPYCQLFNEILSNVQGNYLVDLSGDDVLYPDHLSSSIRVLRTSPQAAFVFSDAYILDEQGEVNTFYKRNSSGELDEEIELSNIYETLIQRSFICSPTVVFNTSILRKEGGYDESLYYEDFDIQIRLARNYPVVFSDHIGVLKRRHAGSMSAGQYHRYQSQMLPSTVRVCSKIQQMNYTEEENKALKTRILFELKHALWSANFEPALELVKMGENLGIKDPRFLLYRLWAKKKWDISWLYIQLT</sequence>
<dbReference type="InterPro" id="IPR019290">
    <property type="entry name" value="GlycosylTrfase-like_prok"/>
</dbReference>
<reference evidence="2 3" key="1">
    <citation type="submission" date="2018-09" db="EMBL/GenBank/DDBJ databases">
        <authorList>
            <person name="Wang X."/>
            <person name="Du Z."/>
        </authorList>
    </citation>
    <scope>NUCLEOTIDE SEQUENCE [LARGE SCALE GENOMIC DNA]</scope>
    <source>
        <strain evidence="2 3">N3</strain>
    </source>
</reference>
<dbReference type="AlphaFoldDB" id="A0A418PP10"/>
<feature type="domain" description="Glycosyltransferase 2-like prokaryotic type" evidence="1">
    <location>
        <begin position="9"/>
        <end position="232"/>
    </location>
</feature>
<dbReference type="InterPro" id="IPR050834">
    <property type="entry name" value="Glycosyltransf_2"/>
</dbReference>
<protein>
    <submittedName>
        <fullName evidence="2">Glycosyltransferase</fullName>
    </submittedName>
</protein>
<accession>A0A418PP10</accession>
<dbReference type="RefSeq" id="WP_119478784.1">
    <property type="nucleotide sequence ID" value="NZ_QXML01000008.1"/>
</dbReference>
<dbReference type="GO" id="GO:0016740">
    <property type="term" value="F:transferase activity"/>
    <property type="evidence" value="ECO:0007669"/>
    <property type="project" value="UniProtKB-KW"/>
</dbReference>
<organism evidence="2 3">
    <name type="scientific">Algoriphagus lacus</name>
    <dbReference type="NCBI Taxonomy" id="2056311"/>
    <lineage>
        <taxon>Bacteria</taxon>
        <taxon>Pseudomonadati</taxon>
        <taxon>Bacteroidota</taxon>
        <taxon>Cytophagia</taxon>
        <taxon>Cytophagales</taxon>
        <taxon>Cyclobacteriaceae</taxon>
        <taxon>Algoriphagus</taxon>
    </lineage>
</organism>